<dbReference type="OrthoDB" id="123307at2"/>
<protein>
    <recommendedName>
        <fullName evidence="1">Zinc finger CGNR domain-containing protein</fullName>
    </recommendedName>
</protein>
<name>A0A545AJ61_9ACTN</name>
<dbReference type="InterPro" id="IPR010852">
    <property type="entry name" value="ABATE"/>
</dbReference>
<dbReference type="AlphaFoldDB" id="A0A545AJ61"/>
<sequence length="161" mass="18100">MKVVEEFLNTVDERSFSRHGEIHVPGDRLTSPEVLSDWLAAHGLEPSDDLTAARDLRTALRRAVAGDADALANYPLRLRPDPEGQLRTTGDTGSPWMDEILRTVAESVARGDWKRLKLCAAPDCRWAFYDNSRNGFGRWCGMESCGNRHKTRNYRARQASA</sequence>
<dbReference type="Proteomes" id="UP000317982">
    <property type="component" value="Unassembled WGS sequence"/>
</dbReference>
<reference evidence="2 3" key="1">
    <citation type="submission" date="2019-07" db="EMBL/GenBank/DDBJ databases">
        <title>Cryptosporangium phraense sp. nov., isolated from plant litter.</title>
        <authorList>
            <person name="Suriyachadkun C."/>
        </authorList>
    </citation>
    <scope>NUCLEOTIDE SEQUENCE [LARGE SCALE GENOMIC DNA]</scope>
    <source>
        <strain evidence="2 3">A-T 5661</strain>
    </source>
</reference>
<feature type="domain" description="Zinc finger CGNR" evidence="1">
    <location>
        <begin position="115"/>
        <end position="158"/>
    </location>
</feature>
<evidence type="ECO:0000259" key="1">
    <source>
        <dbReference type="Pfam" id="PF11706"/>
    </source>
</evidence>
<evidence type="ECO:0000313" key="2">
    <source>
        <dbReference type="EMBL" id="TQS41364.1"/>
    </source>
</evidence>
<dbReference type="Pfam" id="PF07336">
    <property type="entry name" value="ABATE"/>
    <property type="match status" value="1"/>
</dbReference>
<dbReference type="Gene3D" id="1.10.3300.10">
    <property type="entry name" value="Jann2411-like domain"/>
    <property type="match status" value="1"/>
</dbReference>
<comment type="caution">
    <text evidence="2">The sequence shown here is derived from an EMBL/GenBank/DDBJ whole genome shotgun (WGS) entry which is preliminary data.</text>
</comment>
<evidence type="ECO:0000313" key="3">
    <source>
        <dbReference type="Proteomes" id="UP000317982"/>
    </source>
</evidence>
<keyword evidence="3" id="KW-1185">Reference proteome</keyword>
<dbReference type="SUPFAM" id="SSF160904">
    <property type="entry name" value="Jann2411-like"/>
    <property type="match status" value="1"/>
</dbReference>
<dbReference type="InterPro" id="IPR023286">
    <property type="entry name" value="ABATE_dom_sf"/>
</dbReference>
<dbReference type="PANTHER" id="PTHR35525:SF3">
    <property type="entry name" value="BLL6575 PROTEIN"/>
    <property type="match status" value="1"/>
</dbReference>
<dbReference type="InParanoid" id="A0A545AJ61"/>
<proteinExistence type="predicted"/>
<dbReference type="Pfam" id="PF11706">
    <property type="entry name" value="zf-CGNR"/>
    <property type="match status" value="1"/>
</dbReference>
<accession>A0A545AJ61</accession>
<dbReference type="RefSeq" id="WP_142708245.1">
    <property type="nucleotide sequence ID" value="NZ_VIRS01000027.1"/>
</dbReference>
<organism evidence="2 3">
    <name type="scientific">Cryptosporangium phraense</name>
    <dbReference type="NCBI Taxonomy" id="2593070"/>
    <lineage>
        <taxon>Bacteria</taxon>
        <taxon>Bacillati</taxon>
        <taxon>Actinomycetota</taxon>
        <taxon>Actinomycetes</taxon>
        <taxon>Cryptosporangiales</taxon>
        <taxon>Cryptosporangiaceae</taxon>
        <taxon>Cryptosporangium</taxon>
    </lineage>
</organism>
<dbReference type="InterPro" id="IPR021005">
    <property type="entry name" value="Znf_CGNR"/>
</dbReference>
<dbReference type="PANTHER" id="PTHR35525">
    <property type="entry name" value="BLL6575 PROTEIN"/>
    <property type="match status" value="1"/>
</dbReference>
<dbReference type="EMBL" id="VIRS01000027">
    <property type="protein sequence ID" value="TQS41364.1"/>
    <property type="molecule type" value="Genomic_DNA"/>
</dbReference>
<gene>
    <name evidence="2" type="ORF">FL583_30135</name>
</gene>